<organism evidence="1">
    <name type="scientific">freshwater metagenome</name>
    <dbReference type="NCBI Taxonomy" id="449393"/>
    <lineage>
        <taxon>unclassified sequences</taxon>
        <taxon>metagenomes</taxon>
        <taxon>ecological metagenomes</taxon>
    </lineage>
</organism>
<sequence length="323" mass="35165">MEDSLPSAQSPMRILYRHYGGENTKPRPSYYSKVLALASLLRAAEQLGQTPELVFVNDQVRPGPVLSLMEASGEVLAVKGGSDRKTLRDTFSREAARRVPADQFLWFAEDDYLYRPDALRHIADGAASLPMADYLTVYGSTALDVQASNRRAVHRARPGASGSGTVQVAGLDWYPAAYATSTFGLRAGTLREDLRLLRLCALSGGAWDQTSWMVAGGYLPFTASELAEDLLPFRSGPPSGWPKAVARGAVRVAVTARALRSPSRRRRLFASDPELVHHMEGHIDGARDPLSERTAAIDWAAEAAETVSWARERGITDGLEVPS</sequence>
<evidence type="ECO:0000313" key="1">
    <source>
        <dbReference type="EMBL" id="CAB4922816.1"/>
    </source>
</evidence>
<accession>A0A6J7HVG9</accession>
<protein>
    <submittedName>
        <fullName evidence="1">Unannotated protein</fullName>
    </submittedName>
</protein>
<name>A0A6J7HVG9_9ZZZZ</name>
<proteinExistence type="predicted"/>
<reference evidence="1" key="1">
    <citation type="submission" date="2020-05" db="EMBL/GenBank/DDBJ databases">
        <authorList>
            <person name="Chiriac C."/>
            <person name="Salcher M."/>
            <person name="Ghai R."/>
            <person name="Kavagutti S V."/>
        </authorList>
    </citation>
    <scope>NUCLEOTIDE SEQUENCE</scope>
</reference>
<dbReference type="AlphaFoldDB" id="A0A6J7HVG9"/>
<dbReference type="EMBL" id="CAFBMQ010000251">
    <property type="protein sequence ID" value="CAB4922816.1"/>
    <property type="molecule type" value="Genomic_DNA"/>
</dbReference>
<gene>
    <name evidence="1" type="ORF">UFOPK3609_01489</name>
</gene>